<sequence length="203" mass="22622">MSNQPGLTFIFCNCLDDAIVSEEITTTTCLGIYIPDFHGNTQQEDCDMFLTTKIQRVSDFRESNTDGEQKQTAIVLFLSSALDVLILNCDERLLDEQLSGSNIGIVASESPIALKSSEKLDHALSYREEIEEAEIDNEAIKNDEYTPIEADKDKDHPAIEDEGDDDYIPLETNTSSDDNNLSIGNDEVMDDTSRVKKKKEKGS</sequence>
<gene>
    <name evidence="2" type="ORF">ILUMI_17733</name>
</gene>
<dbReference type="Proteomes" id="UP000801492">
    <property type="component" value="Unassembled WGS sequence"/>
</dbReference>
<accession>A0A8K0CJL6</accession>
<evidence type="ECO:0000313" key="2">
    <source>
        <dbReference type="EMBL" id="KAF2888440.1"/>
    </source>
</evidence>
<feature type="region of interest" description="Disordered" evidence="1">
    <location>
        <begin position="137"/>
        <end position="203"/>
    </location>
</feature>
<dbReference type="AlphaFoldDB" id="A0A8K0CJL6"/>
<evidence type="ECO:0000313" key="3">
    <source>
        <dbReference type="Proteomes" id="UP000801492"/>
    </source>
</evidence>
<proteinExistence type="predicted"/>
<feature type="non-terminal residue" evidence="2">
    <location>
        <position position="203"/>
    </location>
</feature>
<feature type="compositionally biased region" description="Basic and acidic residues" evidence="1">
    <location>
        <begin position="138"/>
        <end position="159"/>
    </location>
</feature>
<protein>
    <submittedName>
        <fullName evidence="2">Uncharacterized protein</fullName>
    </submittedName>
</protein>
<keyword evidence="3" id="KW-1185">Reference proteome</keyword>
<feature type="compositionally biased region" description="Polar residues" evidence="1">
    <location>
        <begin position="171"/>
        <end position="183"/>
    </location>
</feature>
<comment type="caution">
    <text evidence="2">The sequence shown here is derived from an EMBL/GenBank/DDBJ whole genome shotgun (WGS) entry which is preliminary data.</text>
</comment>
<name>A0A8K0CJL6_IGNLU</name>
<organism evidence="2 3">
    <name type="scientific">Ignelater luminosus</name>
    <name type="common">Cucubano</name>
    <name type="synonym">Pyrophorus luminosus</name>
    <dbReference type="NCBI Taxonomy" id="2038154"/>
    <lineage>
        <taxon>Eukaryota</taxon>
        <taxon>Metazoa</taxon>
        <taxon>Ecdysozoa</taxon>
        <taxon>Arthropoda</taxon>
        <taxon>Hexapoda</taxon>
        <taxon>Insecta</taxon>
        <taxon>Pterygota</taxon>
        <taxon>Neoptera</taxon>
        <taxon>Endopterygota</taxon>
        <taxon>Coleoptera</taxon>
        <taxon>Polyphaga</taxon>
        <taxon>Elateriformia</taxon>
        <taxon>Elateroidea</taxon>
        <taxon>Elateridae</taxon>
        <taxon>Agrypninae</taxon>
        <taxon>Pyrophorini</taxon>
        <taxon>Ignelater</taxon>
    </lineage>
</organism>
<reference evidence="2" key="1">
    <citation type="submission" date="2019-08" db="EMBL/GenBank/DDBJ databases">
        <title>The genome of the North American firefly Photinus pyralis.</title>
        <authorList>
            <consortium name="Photinus pyralis genome working group"/>
            <person name="Fallon T.R."/>
            <person name="Sander Lower S.E."/>
            <person name="Weng J.-K."/>
        </authorList>
    </citation>
    <scope>NUCLEOTIDE SEQUENCE</scope>
    <source>
        <strain evidence="2">TRF0915ILg1</strain>
        <tissue evidence="2">Whole body</tissue>
    </source>
</reference>
<dbReference type="EMBL" id="VTPC01077250">
    <property type="protein sequence ID" value="KAF2888440.1"/>
    <property type="molecule type" value="Genomic_DNA"/>
</dbReference>
<evidence type="ECO:0000256" key="1">
    <source>
        <dbReference type="SAM" id="MobiDB-lite"/>
    </source>
</evidence>